<dbReference type="InterPro" id="IPR001701">
    <property type="entry name" value="Glyco_hydro_9"/>
</dbReference>
<dbReference type="FunFam" id="1.50.10.10:FF:000020">
    <property type="entry name" value="Endoglucanase"/>
    <property type="match status" value="2"/>
</dbReference>
<accession>A0A835JDL9</accession>
<feature type="domain" description="Glycoside hydrolase family 9" evidence="11">
    <location>
        <begin position="530"/>
        <end position="978"/>
    </location>
</feature>
<evidence type="ECO:0000256" key="9">
    <source>
        <dbReference type="PROSITE-ProRule" id="PRU10060"/>
    </source>
</evidence>
<comment type="similarity">
    <text evidence="2 8 10">Belongs to the glycosyl hydrolase 9 (cellulase E) family.</text>
</comment>
<dbReference type="Pfam" id="PF00759">
    <property type="entry name" value="Glyco_hydro_9"/>
    <property type="match status" value="2"/>
</dbReference>
<evidence type="ECO:0000256" key="4">
    <source>
        <dbReference type="ARBA" id="ARBA00023001"/>
    </source>
</evidence>
<dbReference type="SUPFAM" id="SSF48208">
    <property type="entry name" value="Six-hairpin glycosidases"/>
    <property type="match status" value="2"/>
</dbReference>
<evidence type="ECO:0000256" key="10">
    <source>
        <dbReference type="RuleBase" id="RU361166"/>
    </source>
</evidence>
<evidence type="ECO:0000256" key="8">
    <source>
        <dbReference type="PROSITE-ProRule" id="PRU10059"/>
    </source>
</evidence>
<evidence type="ECO:0000256" key="1">
    <source>
        <dbReference type="ARBA" id="ARBA00000966"/>
    </source>
</evidence>
<feature type="domain" description="Glycoside hydrolase family 9" evidence="11">
    <location>
        <begin position="27"/>
        <end position="492"/>
    </location>
</feature>
<dbReference type="AlphaFoldDB" id="A0A835JDL9"/>
<dbReference type="GO" id="GO:0008810">
    <property type="term" value="F:cellulase activity"/>
    <property type="evidence" value="ECO:0007669"/>
    <property type="project" value="UniProtKB-EC"/>
</dbReference>
<dbReference type="Gene3D" id="1.50.10.10">
    <property type="match status" value="2"/>
</dbReference>
<dbReference type="InterPro" id="IPR012341">
    <property type="entry name" value="6hp_glycosidase-like_sf"/>
</dbReference>
<comment type="catalytic activity">
    <reaction evidence="1 10">
        <text>Endohydrolysis of (1-&gt;4)-beta-D-glucosidic linkages in cellulose, lichenin and cereal beta-D-glucans.</text>
        <dbReference type="EC" id="3.2.1.4"/>
    </reaction>
</comment>
<evidence type="ECO:0000259" key="11">
    <source>
        <dbReference type="Pfam" id="PF00759"/>
    </source>
</evidence>
<keyword evidence="3 8" id="KW-0378">Hydrolase</keyword>
<feature type="active site" evidence="8">
    <location>
        <position position="419"/>
    </location>
</feature>
<evidence type="ECO:0000256" key="7">
    <source>
        <dbReference type="ARBA" id="ARBA00023326"/>
    </source>
</evidence>
<evidence type="ECO:0000256" key="5">
    <source>
        <dbReference type="ARBA" id="ARBA00023277"/>
    </source>
</evidence>
<name>A0A835JDL9_9ROSI</name>
<dbReference type="PROSITE" id="PS00698">
    <property type="entry name" value="GH9_3"/>
    <property type="match status" value="1"/>
</dbReference>
<dbReference type="OrthoDB" id="10257085at2759"/>
<keyword evidence="5 8" id="KW-0119">Carbohydrate metabolism</keyword>
<evidence type="ECO:0000313" key="13">
    <source>
        <dbReference type="Proteomes" id="UP000657918"/>
    </source>
</evidence>
<feature type="signal peptide" evidence="10">
    <location>
        <begin position="1"/>
        <end position="24"/>
    </location>
</feature>
<sequence>MGVLKRMLVSGVVIMMVMVTRVASHDYGDALTKSILFFEGQRSGKLPSTQRMTWRKDSGLQDGFQIGVDLVGGYYDAGDNVKFNFPMAFSTTMLAWSVLDFGNFMGPDLPHALEAIQWATDYFLKATSIPGFVFVQVGDPYGDHNCWERPEDMDTPRNPYAASKQFPGSEVSAEIAAALAASAMVFRSRNPAYSARLLKRATMVFEFADANRGSYNDTLGPWVCPFYCDFSGYEDELIWGAAWLYRATKAPKYWSYVEQNISDLEKNVAKHTDRVGYGGGSFAEFGWDTKNAGINILVSNLLLSNNTSDAGPFIPNADKFVCTVLPESPTVSVSYSPGGLLFKPGGSNMQHATALSFLLLAYARYSNQSNREIHCGNVVATPARLIQLARRQVDYILGTNPLNMSYMVGYGNKFPRKIHHRGSSLPSVDRYPARINCQGGTPYFQSNDPNPNLLTGAVVGGPDNGDSYSDSRADFVHSEPTTYINAPLVGLLAYFRTHPPLMGGKSVMNMAVLMLLLGVTVVTAAVPKDYGDALTKSILFFEGQRSGKLPANQRMNWRKDSALRDGSDIGMNMVGGYYDAGDNVKFHFPMAFTTTLLAWSILEFGESMGADLEHALEALRWGTDYFLKATSKPGMVVAQVGDPISDHICWERPEDMDTLRTTYVVNQTHPGSEVSAEIAAALAASSIVFSNKDRKYSIVLRLRAAQVFEFANTYQGSYNESIGRGACPFYCDFNGYHDELVWGAAWLYKATRDPKFWVYVVKNIATLGGSIFEFGWDSKQSGINILVSPTVMKSPGSIFITNADKFVCSLLPESPTKSVTYSPGGLMFKPGGSNLQHATTLSFLLIVYSRYLQAARRSVHCGSVVATPSRLIEVAKTQVDYILGSNPLGMSYMVGYGPKFPQRIHHRGSSLPSTNTFHKHIGCHDGNDYLTTNKPNQNVLVGAIVGGPDNNDRFPDTRLNASQSEPTTYLNAPFVGVLAYFKGRLSLAIG</sequence>
<keyword evidence="7 8" id="KW-0624">Polysaccharide degradation</keyword>
<evidence type="ECO:0000313" key="12">
    <source>
        <dbReference type="EMBL" id="KAF9668233.1"/>
    </source>
</evidence>
<feature type="chain" id="PRO_5033095115" description="Endoglucanase" evidence="10">
    <location>
        <begin position="25"/>
        <end position="990"/>
    </location>
</feature>
<organism evidence="12 13">
    <name type="scientific">Salix dunnii</name>
    <dbReference type="NCBI Taxonomy" id="1413687"/>
    <lineage>
        <taxon>Eukaryota</taxon>
        <taxon>Viridiplantae</taxon>
        <taxon>Streptophyta</taxon>
        <taxon>Embryophyta</taxon>
        <taxon>Tracheophyta</taxon>
        <taxon>Spermatophyta</taxon>
        <taxon>Magnoliopsida</taxon>
        <taxon>eudicotyledons</taxon>
        <taxon>Gunneridae</taxon>
        <taxon>Pentapetalae</taxon>
        <taxon>rosids</taxon>
        <taxon>fabids</taxon>
        <taxon>Malpighiales</taxon>
        <taxon>Salicaceae</taxon>
        <taxon>Saliceae</taxon>
        <taxon>Salix</taxon>
    </lineage>
</organism>
<proteinExistence type="inferred from homology"/>
<protein>
    <recommendedName>
        <fullName evidence="10">Endoglucanase</fullName>
        <ecNumber evidence="10">3.2.1.4</ecNumber>
    </recommendedName>
</protein>
<keyword evidence="10" id="KW-0732">Signal</keyword>
<dbReference type="InterPro" id="IPR033126">
    <property type="entry name" value="Glyco_hydro_9_Asp/Glu_AS"/>
</dbReference>
<feature type="active site" evidence="9">
    <location>
        <position position="470"/>
    </location>
</feature>
<dbReference type="GO" id="GO:0030245">
    <property type="term" value="P:cellulose catabolic process"/>
    <property type="evidence" value="ECO:0007669"/>
    <property type="project" value="UniProtKB-KW"/>
</dbReference>
<feature type="active site" evidence="9">
    <location>
        <position position="479"/>
    </location>
</feature>
<keyword evidence="4 10" id="KW-0136">Cellulose degradation</keyword>
<evidence type="ECO:0000256" key="6">
    <source>
        <dbReference type="ARBA" id="ARBA00023295"/>
    </source>
</evidence>
<comment type="caution">
    <text evidence="12">The sequence shown here is derived from an EMBL/GenBank/DDBJ whole genome shotgun (WGS) entry which is preliminary data.</text>
</comment>
<evidence type="ECO:0000256" key="2">
    <source>
        <dbReference type="ARBA" id="ARBA00007072"/>
    </source>
</evidence>
<dbReference type="EMBL" id="JADGMS010000015">
    <property type="protein sequence ID" value="KAF9668233.1"/>
    <property type="molecule type" value="Genomic_DNA"/>
</dbReference>
<dbReference type="PROSITE" id="PS00592">
    <property type="entry name" value="GH9_2"/>
    <property type="match status" value="2"/>
</dbReference>
<dbReference type="Proteomes" id="UP000657918">
    <property type="component" value="Unassembled WGS sequence"/>
</dbReference>
<dbReference type="EC" id="3.2.1.4" evidence="10"/>
<reference evidence="12 13" key="1">
    <citation type="submission" date="2020-10" db="EMBL/GenBank/DDBJ databases">
        <title>Plant Genome Project.</title>
        <authorList>
            <person name="Zhang R.-G."/>
        </authorList>
    </citation>
    <scope>NUCLEOTIDE SEQUENCE [LARGE SCALE GENOMIC DNA]</scope>
    <source>
        <strain evidence="12">FAFU-HL-1</strain>
        <tissue evidence="12">Leaf</tissue>
    </source>
</reference>
<dbReference type="InterPro" id="IPR008928">
    <property type="entry name" value="6-hairpin_glycosidase_sf"/>
</dbReference>
<gene>
    <name evidence="12" type="ORF">SADUNF_Sadunf15G0107800</name>
</gene>
<dbReference type="PANTHER" id="PTHR22298">
    <property type="entry name" value="ENDO-1,4-BETA-GLUCANASE"/>
    <property type="match status" value="1"/>
</dbReference>
<evidence type="ECO:0000256" key="3">
    <source>
        <dbReference type="ARBA" id="ARBA00022801"/>
    </source>
</evidence>
<dbReference type="InterPro" id="IPR018221">
    <property type="entry name" value="Glyco_hydro_9_His_AS"/>
</dbReference>
<keyword evidence="13" id="KW-1185">Reference proteome</keyword>
<keyword evidence="6 8" id="KW-0326">Glycosidase</keyword>
<feature type="active site" evidence="8">
    <location>
        <position position="905"/>
    </location>
</feature>